<dbReference type="EMBL" id="CP074371">
    <property type="protein sequence ID" value="QVI21462.1"/>
    <property type="molecule type" value="Genomic_DNA"/>
</dbReference>
<feature type="domain" description="Resuscitation-promoting factor core lysozyme-like" evidence="4">
    <location>
        <begin position="36"/>
        <end position="106"/>
    </location>
</feature>
<name>A0ABX8CPS9_9NOCA</name>
<comment type="similarity">
    <text evidence="1">Belongs to the transglycosylase family. Rpf subfamily.</text>
</comment>
<dbReference type="Proteomes" id="UP000683310">
    <property type="component" value="Chromosome"/>
</dbReference>
<protein>
    <submittedName>
        <fullName evidence="5">Transglycosylase family protein</fullName>
    </submittedName>
</protein>
<proteinExistence type="inferred from homology"/>
<dbReference type="InterPro" id="IPR010618">
    <property type="entry name" value="RPF"/>
</dbReference>
<reference evidence="5 6" key="1">
    <citation type="submission" date="2021-04" db="EMBL/GenBank/DDBJ databases">
        <title>Nocardia tengchongensis.</title>
        <authorList>
            <person name="Zhuang k."/>
            <person name="Ran Y."/>
            <person name="Li W."/>
        </authorList>
    </citation>
    <scope>NUCLEOTIDE SEQUENCE [LARGE SCALE GENOMIC DNA]</scope>
    <source>
        <strain evidence="5 6">CFH S0057</strain>
    </source>
</reference>
<dbReference type="CDD" id="cd13925">
    <property type="entry name" value="RPF"/>
    <property type="match status" value="1"/>
</dbReference>
<evidence type="ECO:0000313" key="6">
    <source>
        <dbReference type="Proteomes" id="UP000683310"/>
    </source>
</evidence>
<evidence type="ECO:0000256" key="1">
    <source>
        <dbReference type="ARBA" id="ARBA00010830"/>
    </source>
</evidence>
<evidence type="ECO:0000256" key="2">
    <source>
        <dbReference type="ARBA" id="ARBA00022801"/>
    </source>
</evidence>
<accession>A0ABX8CPS9</accession>
<keyword evidence="3" id="KW-0732">Signal</keyword>
<dbReference type="SUPFAM" id="SSF53955">
    <property type="entry name" value="Lysozyme-like"/>
    <property type="match status" value="1"/>
</dbReference>
<evidence type="ECO:0000313" key="5">
    <source>
        <dbReference type="EMBL" id="QVI21462.1"/>
    </source>
</evidence>
<sequence length="110" mass="11938">MIGQQEYRRPNRTLVLTLGITALTWALSATAHAGPRHNWDAVARCEASGDWTADTGNGFYGGLQFSRSTWLAYGGKGNPATASREEQIRVAERILARQGPGAWPTCGSYL</sequence>
<feature type="chain" id="PRO_5046366308" evidence="3">
    <location>
        <begin position="34"/>
        <end position="110"/>
    </location>
</feature>
<evidence type="ECO:0000256" key="3">
    <source>
        <dbReference type="SAM" id="SignalP"/>
    </source>
</evidence>
<organism evidence="5 6">
    <name type="scientific">Nocardia tengchongensis</name>
    <dbReference type="NCBI Taxonomy" id="2055889"/>
    <lineage>
        <taxon>Bacteria</taxon>
        <taxon>Bacillati</taxon>
        <taxon>Actinomycetota</taxon>
        <taxon>Actinomycetes</taxon>
        <taxon>Mycobacteriales</taxon>
        <taxon>Nocardiaceae</taxon>
        <taxon>Nocardia</taxon>
    </lineage>
</organism>
<feature type="signal peptide" evidence="3">
    <location>
        <begin position="1"/>
        <end position="33"/>
    </location>
</feature>
<gene>
    <name evidence="5" type="ORF">KHQ06_36885</name>
</gene>
<dbReference type="Pfam" id="PF06737">
    <property type="entry name" value="Transglycosylas"/>
    <property type="match status" value="1"/>
</dbReference>
<keyword evidence="6" id="KW-1185">Reference proteome</keyword>
<keyword evidence="2" id="KW-0378">Hydrolase</keyword>
<dbReference type="Gene3D" id="1.10.530.10">
    <property type="match status" value="1"/>
</dbReference>
<dbReference type="InterPro" id="IPR023346">
    <property type="entry name" value="Lysozyme-like_dom_sf"/>
</dbReference>
<evidence type="ECO:0000259" key="4">
    <source>
        <dbReference type="Pfam" id="PF06737"/>
    </source>
</evidence>